<accession>A0A6A6SXX1</accession>
<gene>
    <name evidence="1" type="ORF">K491DRAFT_76627</name>
</gene>
<dbReference type="EMBL" id="MU004416">
    <property type="protein sequence ID" value="KAF2651851.1"/>
    <property type="molecule type" value="Genomic_DNA"/>
</dbReference>
<reference evidence="1" key="1">
    <citation type="journal article" date="2020" name="Stud. Mycol.">
        <title>101 Dothideomycetes genomes: a test case for predicting lifestyles and emergence of pathogens.</title>
        <authorList>
            <person name="Haridas S."/>
            <person name="Albert R."/>
            <person name="Binder M."/>
            <person name="Bloem J."/>
            <person name="Labutti K."/>
            <person name="Salamov A."/>
            <person name="Andreopoulos B."/>
            <person name="Baker S."/>
            <person name="Barry K."/>
            <person name="Bills G."/>
            <person name="Bluhm B."/>
            <person name="Cannon C."/>
            <person name="Castanera R."/>
            <person name="Culley D."/>
            <person name="Daum C."/>
            <person name="Ezra D."/>
            <person name="Gonzalez J."/>
            <person name="Henrissat B."/>
            <person name="Kuo A."/>
            <person name="Liang C."/>
            <person name="Lipzen A."/>
            <person name="Lutzoni F."/>
            <person name="Magnuson J."/>
            <person name="Mondo S."/>
            <person name="Nolan M."/>
            <person name="Ohm R."/>
            <person name="Pangilinan J."/>
            <person name="Park H.-J."/>
            <person name="Ramirez L."/>
            <person name="Alfaro M."/>
            <person name="Sun H."/>
            <person name="Tritt A."/>
            <person name="Yoshinaga Y."/>
            <person name="Zwiers L.-H."/>
            <person name="Turgeon B."/>
            <person name="Goodwin S."/>
            <person name="Spatafora J."/>
            <person name="Crous P."/>
            <person name="Grigoriev I."/>
        </authorList>
    </citation>
    <scope>NUCLEOTIDE SEQUENCE</scope>
    <source>
        <strain evidence="1">CBS 122681</strain>
    </source>
</reference>
<sequence length="182" mass="20253">MPGRGGCSLRFRQRTTTRCWPVCLSVCLAVCRSQSLSKQRARCGRRERCVTVGPSTQRARCPYLEALKSPQRALEGLQSLAREASAAKRKGLHASRQAGADGLLRVKWQRKRGHFRAPDDDKRGLTWAEKCSDACPIRAVTAGPLQTVLPSSFFPREPREAIACEDERELGREVAREGIYGT</sequence>
<name>A0A6A6SXX1_9PLEO</name>
<dbReference type="Proteomes" id="UP000799324">
    <property type="component" value="Unassembled WGS sequence"/>
</dbReference>
<keyword evidence="2" id="KW-1185">Reference proteome</keyword>
<evidence type="ECO:0000313" key="2">
    <source>
        <dbReference type="Proteomes" id="UP000799324"/>
    </source>
</evidence>
<organism evidence="1 2">
    <name type="scientific">Lophiostoma macrostomum CBS 122681</name>
    <dbReference type="NCBI Taxonomy" id="1314788"/>
    <lineage>
        <taxon>Eukaryota</taxon>
        <taxon>Fungi</taxon>
        <taxon>Dikarya</taxon>
        <taxon>Ascomycota</taxon>
        <taxon>Pezizomycotina</taxon>
        <taxon>Dothideomycetes</taxon>
        <taxon>Pleosporomycetidae</taxon>
        <taxon>Pleosporales</taxon>
        <taxon>Lophiostomataceae</taxon>
        <taxon>Lophiostoma</taxon>
    </lineage>
</organism>
<protein>
    <submittedName>
        <fullName evidence="1">Uncharacterized protein</fullName>
    </submittedName>
</protein>
<evidence type="ECO:0000313" key="1">
    <source>
        <dbReference type="EMBL" id="KAF2651851.1"/>
    </source>
</evidence>
<dbReference type="AlphaFoldDB" id="A0A6A6SXX1"/>
<proteinExistence type="predicted"/>